<organism evidence="8 9">
    <name type="scientific">Microbacterium saccharophilum</name>
    <dbReference type="NCBI Taxonomy" id="1213358"/>
    <lineage>
        <taxon>Bacteria</taxon>
        <taxon>Bacillati</taxon>
        <taxon>Actinomycetota</taxon>
        <taxon>Actinomycetes</taxon>
        <taxon>Micrococcales</taxon>
        <taxon>Microbacteriaceae</taxon>
        <taxon>Microbacterium</taxon>
    </lineage>
</organism>
<dbReference type="GO" id="GO:0004519">
    <property type="term" value="F:endonuclease activity"/>
    <property type="evidence" value="ECO:0007669"/>
    <property type="project" value="UniProtKB-KW"/>
</dbReference>
<dbReference type="SUPFAM" id="SSF52980">
    <property type="entry name" value="Restriction endonuclease-like"/>
    <property type="match status" value="1"/>
</dbReference>
<dbReference type="CDD" id="cd00221">
    <property type="entry name" value="Vsr"/>
    <property type="match status" value="1"/>
</dbReference>
<dbReference type="Gene3D" id="3.40.960.10">
    <property type="entry name" value="VSR Endonuclease"/>
    <property type="match status" value="1"/>
</dbReference>
<name>A0A5C8I184_9MICO</name>
<dbReference type="Pfam" id="PF03852">
    <property type="entry name" value="Vsr"/>
    <property type="match status" value="1"/>
</dbReference>
<proteinExistence type="inferred from homology"/>
<evidence type="ECO:0000256" key="5">
    <source>
        <dbReference type="ARBA" id="ARBA00023204"/>
    </source>
</evidence>
<dbReference type="Proteomes" id="UP000321949">
    <property type="component" value="Unassembled WGS sequence"/>
</dbReference>
<comment type="caution">
    <text evidence="8">The sequence shown here is derived from an EMBL/GenBank/DDBJ whole genome shotgun (WGS) entry which is preliminary data.</text>
</comment>
<keyword evidence="4" id="KW-0378">Hydrolase</keyword>
<dbReference type="GO" id="GO:0006298">
    <property type="term" value="P:mismatch repair"/>
    <property type="evidence" value="ECO:0007669"/>
    <property type="project" value="InterPro"/>
</dbReference>
<feature type="compositionally biased region" description="Low complexity" evidence="7">
    <location>
        <begin position="162"/>
        <end position="176"/>
    </location>
</feature>
<feature type="region of interest" description="Disordered" evidence="7">
    <location>
        <begin position="1"/>
        <end position="21"/>
    </location>
</feature>
<evidence type="ECO:0000256" key="2">
    <source>
        <dbReference type="ARBA" id="ARBA00022759"/>
    </source>
</evidence>
<evidence type="ECO:0000256" key="6">
    <source>
        <dbReference type="ARBA" id="ARBA00029466"/>
    </source>
</evidence>
<reference evidence="8 9" key="1">
    <citation type="submission" date="2019-08" db="EMBL/GenBank/DDBJ databases">
        <authorList>
            <person name="Dong K."/>
        </authorList>
    </citation>
    <scope>NUCLEOTIDE SEQUENCE [LARGE SCALE GENOMIC DNA]</scope>
    <source>
        <strain evidence="8 9">K-1</strain>
    </source>
</reference>
<evidence type="ECO:0000256" key="7">
    <source>
        <dbReference type="SAM" id="MobiDB-lite"/>
    </source>
</evidence>
<keyword evidence="5" id="KW-0234">DNA repair</keyword>
<keyword evidence="1" id="KW-0540">Nuclease</keyword>
<accession>A0A5C8I184</accession>
<dbReference type="InterPro" id="IPR004603">
    <property type="entry name" value="DNA_mismatch_endonuc_vsr"/>
</dbReference>
<dbReference type="RefSeq" id="WP_147051116.1">
    <property type="nucleotide sequence ID" value="NZ_BKAH01000012.1"/>
</dbReference>
<evidence type="ECO:0000313" key="8">
    <source>
        <dbReference type="EMBL" id="TXK11344.1"/>
    </source>
</evidence>
<feature type="region of interest" description="Disordered" evidence="7">
    <location>
        <begin position="137"/>
        <end position="176"/>
    </location>
</feature>
<dbReference type="GO" id="GO:0016787">
    <property type="term" value="F:hydrolase activity"/>
    <property type="evidence" value="ECO:0007669"/>
    <property type="project" value="UniProtKB-KW"/>
</dbReference>
<keyword evidence="3" id="KW-0227">DNA damage</keyword>
<protein>
    <submittedName>
        <fullName evidence="8">Very short patch repair endonuclease</fullName>
    </submittedName>
</protein>
<evidence type="ECO:0000256" key="4">
    <source>
        <dbReference type="ARBA" id="ARBA00022801"/>
    </source>
</evidence>
<comment type="similarity">
    <text evidence="6">Belongs to the Vsr family.</text>
</comment>
<evidence type="ECO:0000313" key="9">
    <source>
        <dbReference type="Proteomes" id="UP000321949"/>
    </source>
</evidence>
<dbReference type="InterPro" id="IPR011335">
    <property type="entry name" value="Restrct_endonuc-II-like"/>
</dbReference>
<sequence length="176" mass="19906">MVDSWASSEHARRTMRANRSKNTAPELAVRSLLHARGLRYRTNYRPERSLRRSADIVFTRRRIAVFVDGCFWHGCPEHLAMPKSNVDYWVSKIERNRDRDRETNELLRDAGWTVLRFWEHESPADVADAVTAAVASAQPITGRSQKRHTQARASGTQRVPQAGQSGSDATTSSSSD</sequence>
<dbReference type="OrthoDB" id="9801520at2"/>
<evidence type="ECO:0000256" key="1">
    <source>
        <dbReference type="ARBA" id="ARBA00022722"/>
    </source>
</evidence>
<dbReference type="NCBIfam" id="TIGR00632">
    <property type="entry name" value="vsr"/>
    <property type="match status" value="1"/>
</dbReference>
<dbReference type="AlphaFoldDB" id="A0A5C8I184"/>
<dbReference type="EMBL" id="VRSX01000003">
    <property type="protein sequence ID" value="TXK11344.1"/>
    <property type="molecule type" value="Genomic_DNA"/>
</dbReference>
<keyword evidence="2 8" id="KW-0255">Endonuclease</keyword>
<keyword evidence="9" id="KW-1185">Reference proteome</keyword>
<gene>
    <name evidence="8" type="ORF">FVP74_08360</name>
</gene>
<evidence type="ECO:0000256" key="3">
    <source>
        <dbReference type="ARBA" id="ARBA00022763"/>
    </source>
</evidence>